<dbReference type="GO" id="GO:0030248">
    <property type="term" value="F:cellulose binding"/>
    <property type="evidence" value="ECO:0007669"/>
    <property type="project" value="InterPro"/>
</dbReference>
<dbReference type="PROSITE" id="PS51164">
    <property type="entry name" value="CBM1_2"/>
    <property type="match status" value="1"/>
</dbReference>
<protein>
    <recommendedName>
        <fullName evidence="2">CBM1 domain-containing protein</fullName>
    </recommendedName>
</protein>
<dbReference type="SUPFAM" id="SSF57180">
    <property type="entry name" value="Cellulose-binding domain"/>
    <property type="match status" value="1"/>
</dbReference>
<proteinExistence type="predicted"/>
<dbReference type="EMBL" id="ML213626">
    <property type="protein sequence ID" value="TFK34987.1"/>
    <property type="molecule type" value="Genomic_DNA"/>
</dbReference>
<evidence type="ECO:0000313" key="4">
    <source>
        <dbReference type="Proteomes" id="UP000308652"/>
    </source>
</evidence>
<keyword evidence="4" id="KW-1185">Reference proteome</keyword>
<evidence type="ECO:0000313" key="3">
    <source>
        <dbReference type="EMBL" id="TFK34987.1"/>
    </source>
</evidence>
<evidence type="ECO:0000256" key="1">
    <source>
        <dbReference type="ARBA" id="ARBA00022729"/>
    </source>
</evidence>
<accession>A0A5C3LQX2</accession>
<gene>
    <name evidence="3" type="ORF">BDQ12DRAFT_726464</name>
</gene>
<dbReference type="GO" id="GO:0005975">
    <property type="term" value="P:carbohydrate metabolic process"/>
    <property type="evidence" value="ECO:0007669"/>
    <property type="project" value="InterPro"/>
</dbReference>
<organism evidence="3 4">
    <name type="scientific">Crucibulum laeve</name>
    <dbReference type="NCBI Taxonomy" id="68775"/>
    <lineage>
        <taxon>Eukaryota</taxon>
        <taxon>Fungi</taxon>
        <taxon>Dikarya</taxon>
        <taxon>Basidiomycota</taxon>
        <taxon>Agaricomycotina</taxon>
        <taxon>Agaricomycetes</taxon>
        <taxon>Agaricomycetidae</taxon>
        <taxon>Agaricales</taxon>
        <taxon>Agaricineae</taxon>
        <taxon>Nidulariaceae</taxon>
        <taxon>Crucibulum</taxon>
    </lineage>
</organism>
<evidence type="ECO:0000259" key="2">
    <source>
        <dbReference type="PROSITE" id="PS51164"/>
    </source>
</evidence>
<dbReference type="Pfam" id="PF00734">
    <property type="entry name" value="CBM_1"/>
    <property type="match status" value="1"/>
</dbReference>
<name>A0A5C3LQX2_9AGAR</name>
<dbReference type="AlphaFoldDB" id="A0A5C3LQX2"/>
<keyword evidence="1" id="KW-0732">Signal</keyword>
<reference evidence="3 4" key="1">
    <citation type="journal article" date="2019" name="Nat. Ecol. Evol.">
        <title>Megaphylogeny resolves global patterns of mushroom evolution.</title>
        <authorList>
            <person name="Varga T."/>
            <person name="Krizsan K."/>
            <person name="Foldi C."/>
            <person name="Dima B."/>
            <person name="Sanchez-Garcia M."/>
            <person name="Sanchez-Ramirez S."/>
            <person name="Szollosi G.J."/>
            <person name="Szarkandi J.G."/>
            <person name="Papp V."/>
            <person name="Albert L."/>
            <person name="Andreopoulos W."/>
            <person name="Angelini C."/>
            <person name="Antonin V."/>
            <person name="Barry K.W."/>
            <person name="Bougher N.L."/>
            <person name="Buchanan P."/>
            <person name="Buyck B."/>
            <person name="Bense V."/>
            <person name="Catcheside P."/>
            <person name="Chovatia M."/>
            <person name="Cooper J."/>
            <person name="Damon W."/>
            <person name="Desjardin D."/>
            <person name="Finy P."/>
            <person name="Geml J."/>
            <person name="Haridas S."/>
            <person name="Hughes K."/>
            <person name="Justo A."/>
            <person name="Karasinski D."/>
            <person name="Kautmanova I."/>
            <person name="Kiss B."/>
            <person name="Kocsube S."/>
            <person name="Kotiranta H."/>
            <person name="LaButti K.M."/>
            <person name="Lechner B.E."/>
            <person name="Liimatainen K."/>
            <person name="Lipzen A."/>
            <person name="Lukacs Z."/>
            <person name="Mihaltcheva S."/>
            <person name="Morgado L.N."/>
            <person name="Niskanen T."/>
            <person name="Noordeloos M.E."/>
            <person name="Ohm R.A."/>
            <person name="Ortiz-Santana B."/>
            <person name="Ovrebo C."/>
            <person name="Racz N."/>
            <person name="Riley R."/>
            <person name="Savchenko A."/>
            <person name="Shiryaev A."/>
            <person name="Soop K."/>
            <person name="Spirin V."/>
            <person name="Szebenyi C."/>
            <person name="Tomsovsky M."/>
            <person name="Tulloss R.E."/>
            <person name="Uehling J."/>
            <person name="Grigoriev I.V."/>
            <person name="Vagvolgyi C."/>
            <person name="Papp T."/>
            <person name="Martin F.M."/>
            <person name="Miettinen O."/>
            <person name="Hibbett D.S."/>
            <person name="Nagy L.G."/>
        </authorList>
    </citation>
    <scope>NUCLEOTIDE SEQUENCE [LARGE SCALE GENOMIC DNA]</scope>
    <source>
        <strain evidence="3 4">CBS 166.37</strain>
    </source>
</reference>
<dbReference type="OrthoDB" id="2119228at2759"/>
<feature type="domain" description="CBM1" evidence="2">
    <location>
        <begin position="49"/>
        <end position="88"/>
    </location>
</feature>
<dbReference type="Proteomes" id="UP000308652">
    <property type="component" value="Unassembled WGS sequence"/>
</dbReference>
<dbReference type="InterPro" id="IPR000254">
    <property type="entry name" value="CBD"/>
</dbReference>
<dbReference type="SMART" id="SM00236">
    <property type="entry name" value="fCBD"/>
    <property type="match status" value="1"/>
</dbReference>
<sequence>MVLILTHWKLLVLVNHNNRYHSRRFSNDPKVPDLSTVRFSANITIREDPTVSVWGQCGGIGYSGPTICALPSRCVYLNESSASSAQRTAVPVVLRANIKRLHLQEIIAHHAPASAQLLYPPLAQL</sequence>
<dbReference type="InterPro" id="IPR035971">
    <property type="entry name" value="CBD_sf"/>
</dbReference>
<dbReference type="GO" id="GO:0005576">
    <property type="term" value="C:extracellular region"/>
    <property type="evidence" value="ECO:0007669"/>
    <property type="project" value="InterPro"/>
</dbReference>